<evidence type="ECO:0000313" key="4">
    <source>
        <dbReference type="Proteomes" id="UP001054889"/>
    </source>
</evidence>
<evidence type="ECO:0000313" key="3">
    <source>
        <dbReference type="EMBL" id="GJM98495.1"/>
    </source>
</evidence>
<feature type="domain" description="F-box" evidence="2">
    <location>
        <begin position="82"/>
        <end position="122"/>
    </location>
</feature>
<dbReference type="SUPFAM" id="SSF81383">
    <property type="entry name" value="F-box domain"/>
    <property type="match status" value="1"/>
</dbReference>
<organism evidence="3 4">
    <name type="scientific">Eleusine coracana subsp. coracana</name>
    <dbReference type="NCBI Taxonomy" id="191504"/>
    <lineage>
        <taxon>Eukaryota</taxon>
        <taxon>Viridiplantae</taxon>
        <taxon>Streptophyta</taxon>
        <taxon>Embryophyta</taxon>
        <taxon>Tracheophyta</taxon>
        <taxon>Spermatophyta</taxon>
        <taxon>Magnoliopsida</taxon>
        <taxon>Liliopsida</taxon>
        <taxon>Poales</taxon>
        <taxon>Poaceae</taxon>
        <taxon>PACMAD clade</taxon>
        <taxon>Chloridoideae</taxon>
        <taxon>Cynodonteae</taxon>
        <taxon>Eleusininae</taxon>
        <taxon>Eleusine</taxon>
    </lineage>
</organism>
<accession>A0AAV5CK29</accession>
<reference evidence="3" key="1">
    <citation type="journal article" date="2018" name="DNA Res.">
        <title>Multiple hybrid de novo genome assembly of finger millet, an orphan allotetraploid crop.</title>
        <authorList>
            <person name="Hatakeyama M."/>
            <person name="Aluri S."/>
            <person name="Balachadran M.T."/>
            <person name="Sivarajan S.R."/>
            <person name="Patrignani A."/>
            <person name="Gruter S."/>
            <person name="Poveda L."/>
            <person name="Shimizu-Inatsugi R."/>
            <person name="Baeten J."/>
            <person name="Francoijs K.J."/>
            <person name="Nataraja K.N."/>
            <person name="Reddy Y.A.N."/>
            <person name="Phadnis S."/>
            <person name="Ravikumar R.L."/>
            <person name="Schlapbach R."/>
            <person name="Sreeman S.M."/>
            <person name="Shimizu K.K."/>
        </authorList>
    </citation>
    <scope>NUCLEOTIDE SEQUENCE</scope>
</reference>
<gene>
    <name evidence="3" type="primary">ga15515</name>
    <name evidence="3" type="ORF">PR202_ga15515</name>
</gene>
<dbReference type="InterPro" id="IPR001810">
    <property type="entry name" value="F-box_dom"/>
</dbReference>
<dbReference type="Gene3D" id="1.20.1280.50">
    <property type="match status" value="1"/>
</dbReference>
<keyword evidence="4" id="KW-1185">Reference proteome</keyword>
<dbReference type="InterPro" id="IPR036047">
    <property type="entry name" value="F-box-like_dom_sf"/>
</dbReference>
<dbReference type="Proteomes" id="UP001054889">
    <property type="component" value="Unassembled WGS sequence"/>
</dbReference>
<protein>
    <recommendedName>
        <fullName evidence="2">F-box domain-containing protein</fullName>
    </recommendedName>
</protein>
<sequence>MSSTAKLSTSFYSKSCPGVYDAVKLVMKSAMPRRSAWAQARERLARLISEGLIKKQLRTFTMVPVETESKEQQEDACFINFLPRDLIERIFLRLPVSSLLSCTGVCKCWYNFWDPQFVAVHLQHVPCCTLVFFPPEFVESMHYPSYAIVFDEAWSQSTWKVLHRPRKRVGWESKKWEVWKNEFRKVEGLWSSIYQLEQNLLESLQCLEASHMKAKEILQHLPDEVFRQRVGMKINQILQNLPDFPHQGRAVICQYWIMTVMDNEFEGGHATAVIGDLWIQHRPLLHHANPTVERRVRGGVGERRQLTARESQGVAGQRGEKR</sequence>
<dbReference type="SMART" id="SM00256">
    <property type="entry name" value="FBOX"/>
    <property type="match status" value="1"/>
</dbReference>
<dbReference type="EMBL" id="BQKI01000007">
    <property type="protein sequence ID" value="GJM98495.1"/>
    <property type="molecule type" value="Genomic_DNA"/>
</dbReference>
<feature type="region of interest" description="Disordered" evidence="1">
    <location>
        <begin position="300"/>
        <end position="322"/>
    </location>
</feature>
<reference evidence="3" key="2">
    <citation type="submission" date="2021-12" db="EMBL/GenBank/DDBJ databases">
        <title>Resequencing data analysis of finger millet.</title>
        <authorList>
            <person name="Hatakeyama M."/>
            <person name="Aluri S."/>
            <person name="Balachadran M.T."/>
            <person name="Sivarajan S.R."/>
            <person name="Poveda L."/>
            <person name="Shimizu-Inatsugi R."/>
            <person name="Schlapbach R."/>
            <person name="Sreeman S.M."/>
            <person name="Shimizu K.K."/>
        </authorList>
    </citation>
    <scope>NUCLEOTIDE SEQUENCE</scope>
</reference>
<proteinExistence type="predicted"/>
<dbReference type="Pfam" id="PF00646">
    <property type="entry name" value="F-box"/>
    <property type="match status" value="1"/>
</dbReference>
<name>A0AAV5CK29_ELECO</name>
<comment type="caution">
    <text evidence="3">The sequence shown here is derived from an EMBL/GenBank/DDBJ whole genome shotgun (WGS) entry which is preliminary data.</text>
</comment>
<evidence type="ECO:0000259" key="2">
    <source>
        <dbReference type="SMART" id="SM00256"/>
    </source>
</evidence>
<dbReference type="AlphaFoldDB" id="A0AAV5CK29"/>
<evidence type="ECO:0000256" key="1">
    <source>
        <dbReference type="SAM" id="MobiDB-lite"/>
    </source>
</evidence>